<feature type="compositionally biased region" description="Polar residues" evidence="4">
    <location>
        <begin position="321"/>
        <end position="331"/>
    </location>
</feature>
<proteinExistence type="inferred from homology"/>
<dbReference type="PANTHER" id="PTHR15111">
    <property type="entry name" value="RNA POLYMERASE II SUBUNIT 5-MEDIATING PROTEIN NNX3"/>
    <property type="match status" value="1"/>
</dbReference>
<protein>
    <submittedName>
        <fullName evidence="6">RNA polymerase II subunit 5-mediating protein homolog isoform X1</fullName>
    </submittedName>
</protein>
<keyword evidence="2" id="KW-0539">Nucleus</keyword>
<feature type="compositionally biased region" description="Polar residues" evidence="4">
    <location>
        <begin position="264"/>
        <end position="284"/>
    </location>
</feature>
<dbReference type="SUPFAM" id="SSF46579">
    <property type="entry name" value="Prefoldin"/>
    <property type="match status" value="1"/>
</dbReference>
<organism evidence="5 6">
    <name type="scientific">Momordica charantia</name>
    <name type="common">Bitter gourd</name>
    <name type="synonym">Balsam pear</name>
    <dbReference type="NCBI Taxonomy" id="3673"/>
    <lineage>
        <taxon>Eukaryota</taxon>
        <taxon>Viridiplantae</taxon>
        <taxon>Streptophyta</taxon>
        <taxon>Embryophyta</taxon>
        <taxon>Tracheophyta</taxon>
        <taxon>Spermatophyta</taxon>
        <taxon>Magnoliopsida</taxon>
        <taxon>eudicotyledons</taxon>
        <taxon>Gunneridae</taxon>
        <taxon>Pentapetalae</taxon>
        <taxon>rosids</taxon>
        <taxon>fabids</taxon>
        <taxon>Cucurbitales</taxon>
        <taxon>Cucurbitaceae</taxon>
        <taxon>Momordiceae</taxon>
        <taxon>Momordica</taxon>
    </lineage>
</organism>
<dbReference type="AlphaFoldDB" id="A0A6J1D7S6"/>
<dbReference type="GO" id="GO:0003682">
    <property type="term" value="F:chromatin binding"/>
    <property type="evidence" value="ECO:0007669"/>
    <property type="project" value="TreeGrafter"/>
</dbReference>
<dbReference type="InterPro" id="IPR052255">
    <property type="entry name" value="RNA_pol_II_subunit5-mediator"/>
</dbReference>
<evidence type="ECO:0000256" key="4">
    <source>
        <dbReference type="SAM" id="MobiDB-lite"/>
    </source>
</evidence>
<dbReference type="GO" id="GO:0000122">
    <property type="term" value="P:negative regulation of transcription by RNA polymerase II"/>
    <property type="evidence" value="ECO:0007669"/>
    <property type="project" value="TreeGrafter"/>
</dbReference>
<sequence length="374" mass="41568">MEAGGAKGTVTSLSSLFPAEDAHKAAARVQDTLSEKQKELDCLRGFISDNANLINLVQKLPEELYHEVMVPFGKAAFFPGRLIHTNEFLVLLGEGYYAERTSKQAVEILKRRGKALDSQVDSLKAMMDDLKAEASFFDATASEAAEGLVEIKEEYVEENSSEREPESGVNKQDVHSVPEVDKAKITEEDEEYARIMARLDELEKEEELAAGNDNQGDEEDEEEKGTSNQSLEKFHDEELRFSKTSTSPWQREKNIGSEEPLGKYQQQEEASNDPSNCTGLSVQSLAREDTLHGNNSSTQRVRNPSSAAKSVTFAEAREKNQTLPPSSSEAFTGSIIERPPIISKTSKQETETPLQMPSSSQPSKPVSRFKMQRR</sequence>
<dbReference type="GO" id="GO:0003714">
    <property type="term" value="F:transcription corepressor activity"/>
    <property type="evidence" value="ECO:0007669"/>
    <property type="project" value="TreeGrafter"/>
</dbReference>
<evidence type="ECO:0000256" key="3">
    <source>
        <dbReference type="ARBA" id="ARBA00038295"/>
    </source>
</evidence>
<dbReference type="PANTHER" id="PTHR15111:SF0">
    <property type="entry name" value="UNCONVENTIONAL PREFOLDIN RPB5 INTERACTOR 1"/>
    <property type="match status" value="1"/>
</dbReference>
<comment type="subcellular location">
    <subcellularLocation>
        <location evidence="1">Nucleus</location>
    </subcellularLocation>
</comment>
<evidence type="ECO:0000313" key="5">
    <source>
        <dbReference type="Proteomes" id="UP000504603"/>
    </source>
</evidence>
<dbReference type="GO" id="GO:0006457">
    <property type="term" value="P:protein folding"/>
    <property type="evidence" value="ECO:0007669"/>
    <property type="project" value="UniProtKB-ARBA"/>
</dbReference>
<evidence type="ECO:0000313" key="6">
    <source>
        <dbReference type="RefSeq" id="XP_022149689.1"/>
    </source>
</evidence>
<dbReference type="CDD" id="cd23159">
    <property type="entry name" value="Prefoldin_URI1"/>
    <property type="match status" value="1"/>
</dbReference>
<dbReference type="GO" id="GO:0005634">
    <property type="term" value="C:nucleus"/>
    <property type="evidence" value="ECO:0007669"/>
    <property type="project" value="UniProtKB-SubCell"/>
</dbReference>
<dbReference type="Gene3D" id="1.10.287.370">
    <property type="match status" value="1"/>
</dbReference>
<dbReference type="InterPro" id="IPR004127">
    <property type="entry name" value="Prefoldin_subunit_alpha"/>
</dbReference>
<dbReference type="OrthoDB" id="21413at2759"/>
<feature type="compositionally biased region" description="Polar residues" evidence="4">
    <location>
        <begin position="351"/>
        <end position="364"/>
    </location>
</feature>
<dbReference type="GeneID" id="111018055"/>
<dbReference type="GO" id="GO:0009409">
    <property type="term" value="P:response to cold"/>
    <property type="evidence" value="ECO:0007669"/>
    <property type="project" value="UniProtKB-ARBA"/>
</dbReference>
<dbReference type="NCBIfam" id="TIGR00293">
    <property type="entry name" value="prefoldin subunit alpha"/>
    <property type="match status" value="1"/>
</dbReference>
<feature type="compositionally biased region" description="Basic and acidic residues" evidence="4">
    <location>
        <begin position="155"/>
        <end position="186"/>
    </location>
</feature>
<feature type="region of interest" description="Disordered" evidence="4">
    <location>
        <begin position="155"/>
        <end position="188"/>
    </location>
</feature>
<accession>A0A6J1D7S6</accession>
<keyword evidence="5" id="KW-1185">Reference proteome</keyword>
<dbReference type="Proteomes" id="UP000504603">
    <property type="component" value="Unplaced"/>
</dbReference>
<feature type="compositionally biased region" description="Polar residues" evidence="4">
    <location>
        <begin position="292"/>
        <end position="309"/>
    </location>
</feature>
<gene>
    <name evidence="6" type="primary">LOC111018055</name>
</gene>
<dbReference type="KEGG" id="mcha:111018055"/>
<dbReference type="InterPro" id="IPR009053">
    <property type="entry name" value="Prefoldin"/>
</dbReference>
<feature type="compositionally biased region" description="Basic and acidic residues" evidence="4">
    <location>
        <begin position="232"/>
        <end position="241"/>
    </location>
</feature>
<dbReference type="Pfam" id="PF02996">
    <property type="entry name" value="Prefoldin"/>
    <property type="match status" value="1"/>
</dbReference>
<comment type="similarity">
    <text evidence="3">Belongs to the RNA polymerase II subunit 5-mediating protein family.</text>
</comment>
<reference evidence="6" key="1">
    <citation type="submission" date="2025-08" db="UniProtKB">
        <authorList>
            <consortium name="RefSeq"/>
        </authorList>
    </citation>
    <scope>IDENTIFICATION</scope>
    <source>
        <strain evidence="6">OHB3-1</strain>
    </source>
</reference>
<dbReference type="GO" id="GO:0019212">
    <property type="term" value="F:phosphatase inhibitor activity"/>
    <property type="evidence" value="ECO:0007669"/>
    <property type="project" value="TreeGrafter"/>
</dbReference>
<dbReference type="RefSeq" id="XP_022149689.1">
    <property type="nucleotide sequence ID" value="XM_022293997.1"/>
</dbReference>
<feature type="region of interest" description="Disordered" evidence="4">
    <location>
        <begin position="204"/>
        <end position="374"/>
    </location>
</feature>
<name>A0A6J1D7S6_MOMCH</name>
<evidence type="ECO:0000256" key="2">
    <source>
        <dbReference type="ARBA" id="ARBA00023242"/>
    </source>
</evidence>
<evidence type="ECO:0000256" key="1">
    <source>
        <dbReference type="ARBA" id="ARBA00004123"/>
    </source>
</evidence>